<dbReference type="PANTHER" id="PTHR11599">
    <property type="entry name" value="PROTEASOME SUBUNIT ALPHA/BETA"/>
    <property type="match status" value="1"/>
</dbReference>
<evidence type="ECO:0000256" key="4">
    <source>
        <dbReference type="ARBA" id="ARBA00022942"/>
    </source>
</evidence>
<dbReference type="InterPro" id="IPR029055">
    <property type="entry name" value="Ntn_hydrolases_N"/>
</dbReference>
<name>A0A7S1B328_NOCSC</name>
<dbReference type="InterPro" id="IPR035144">
    <property type="entry name" value="Proteasome_alpha1"/>
</dbReference>
<dbReference type="SMART" id="SM00948">
    <property type="entry name" value="Proteasome_A_N"/>
    <property type="match status" value="1"/>
</dbReference>
<dbReference type="FunFam" id="3.60.20.10:FF:000063">
    <property type="entry name" value="Proteasome subunit alpha type"/>
    <property type="match status" value="1"/>
</dbReference>
<proteinExistence type="inferred from homology"/>
<dbReference type="GO" id="GO:0019773">
    <property type="term" value="C:proteasome core complex, alpha-subunit complex"/>
    <property type="evidence" value="ECO:0007669"/>
    <property type="project" value="UniProtKB-UniRule"/>
</dbReference>
<sequence>MAQAIRSIHCRPRLRIARVPAPIMNTNQYDKDCTTFSPQGRLIQVEYAMETVTHGSIVVGLKSKTHVVLGCLLKAQSELVEPLRKTFKIDDHMSIGIAGLMADARVLTDYMRNECLNHRYVYGSPMRTGRLVQQIADKSQAKTQFASRRPYGVGMLVVSVDDDGPHLYQTLPDGNFFEYNAMAIGNRQQSAKTYLEKHFETFPDCGRDQLIGHVLESLEKALENPSTEPLTPQKMSVTVIGIDEACAELTNEQLATFLAGRATAPSADVEMVDATS</sequence>
<dbReference type="InterPro" id="IPR023332">
    <property type="entry name" value="Proteasome_alpha-type"/>
</dbReference>
<evidence type="ECO:0000256" key="1">
    <source>
        <dbReference type="ARBA" id="ARBA00004123"/>
    </source>
</evidence>
<dbReference type="EMBL" id="HBFQ01066328">
    <property type="protein sequence ID" value="CAD8872774.1"/>
    <property type="molecule type" value="Transcribed_RNA"/>
</dbReference>
<comment type="similarity">
    <text evidence="6">Belongs to the peptidase T1A family.</text>
</comment>
<dbReference type="CDD" id="cd03749">
    <property type="entry name" value="proteasome_alpha_type_1"/>
    <property type="match status" value="1"/>
</dbReference>
<dbReference type="InterPro" id="IPR000426">
    <property type="entry name" value="Proteasome_asu_N"/>
</dbReference>
<protein>
    <recommendedName>
        <fullName evidence="7">Proteasome alpha-type subunits domain-containing protein</fullName>
    </recommendedName>
</protein>
<dbReference type="PROSITE" id="PS51475">
    <property type="entry name" value="PROTEASOME_ALPHA_2"/>
    <property type="match status" value="1"/>
</dbReference>
<dbReference type="InterPro" id="IPR001353">
    <property type="entry name" value="Proteasome_sua/b"/>
</dbReference>
<evidence type="ECO:0000259" key="7">
    <source>
        <dbReference type="SMART" id="SM00948"/>
    </source>
</evidence>
<accession>A0A7S1B328</accession>
<reference evidence="8" key="1">
    <citation type="submission" date="2021-01" db="EMBL/GenBank/DDBJ databases">
        <authorList>
            <person name="Corre E."/>
            <person name="Pelletier E."/>
            <person name="Niang G."/>
            <person name="Scheremetjew M."/>
            <person name="Finn R."/>
            <person name="Kale V."/>
            <person name="Holt S."/>
            <person name="Cochrane G."/>
            <person name="Meng A."/>
            <person name="Brown T."/>
            <person name="Cohen L."/>
        </authorList>
    </citation>
    <scope>NUCLEOTIDE SEQUENCE</scope>
</reference>
<keyword evidence="4 6" id="KW-0647">Proteasome</keyword>
<comment type="subcellular location">
    <subcellularLocation>
        <location evidence="2">Cytoplasm</location>
    </subcellularLocation>
    <subcellularLocation>
        <location evidence="1">Nucleus</location>
    </subcellularLocation>
</comment>
<organism evidence="8">
    <name type="scientific">Noctiluca scintillans</name>
    <name type="common">Sea sparkle</name>
    <name type="synonym">Red tide dinoflagellate</name>
    <dbReference type="NCBI Taxonomy" id="2966"/>
    <lineage>
        <taxon>Eukaryota</taxon>
        <taxon>Sar</taxon>
        <taxon>Alveolata</taxon>
        <taxon>Dinophyceae</taxon>
        <taxon>Noctilucales</taxon>
        <taxon>Noctilucaceae</taxon>
        <taxon>Noctiluca</taxon>
    </lineage>
</organism>
<dbReference type="GO" id="GO:0006511">
    <property type="term" value="P:ubiquitin-dependent protein catabolic process"/>
    <property type="evidence" value="ECO:0007669"/>
    <property type="project" value="InterPro"/>
</dbReference>
<keyword evidence="5" id="KW-0539">Nucleus</keyword>
<dbReference type="AlphaFoldDB" id="A0A7S1B328"/>
<evidence type="ECO:0000256" key="6">
    <source>
        <dbReference type="PROSITE-ProRule" id="PRU00808"/>
    </source>
</evidence>
<dbReference type="GO" id="GO:0005737">
    <property type="term" value="C:cytoplasm"/>
    <property type="evidence" value="ECO:0007669"/>
    <property type="project" value="UniProtKB-SubCell"/>
</dbReference>
<dbReference type="InterPro" id="IPR050115">
    <property type="entry name" value="Proteasome_alpha"/>
</dbReference>
<dbReference type="GO" id="GO:0005634">
    <property type="term" value="C:nucleus"/>
    <property type="evidence" value="ECO:0007669"/>
    <property type="project" value="UniProtKB-SubCell"/>
</dbReference>
<gene>
    <name evidence="8" type="ORF">NSCI0253_LOCUS47131</name>
</gene>
<dbReference type="Gene3D" id="3.60.20.10">
    <property type="entry name" value="Glutamine Phosphoribosylpyrophosphate, subunit 1, domain 1"/>
    <property type="match status" value="1"/>
</dbReference>
<evidence type="ECO:0000313" key="8">
    <source>
        <dbReference type="EMBL" id="CAD8872774.1"/>
    </source>
</evidence>
<dbReference type="Pfam" id="PF10584">
    <property type="entry name" value="Proteasome_A_N"/>
    <property type="match status" value="1"/>
</dbReference>
<dbReference type="Pfam" id="PF00227">
    <property type="entry name" value="Proteasome"/>
    <property type="match status" value="1"/>
</dbReference>
<evidence type="ECO:0000256" key="2">
    <source>
        <dbReference type="ARBA" id="ARBA00004496"/>
    </source>
</evidence>
<evidence type="ECO:0000256" key="5">
    <source>
        <dbReference type="ARBA" id="ARBA00023242"/>
    </source>
</evidence>
<evidence type="ECO:0000256" key="3">
    <source>
        <dbReference type="ARBA" id="ARBA00022490"/>
    </source>
</evidence>
<keyword evidence="3" id="KW-0963">Cytoplasm</keyword>
<feature type="domain" description="Proteasome alpha-type subunits" evidence="7">
    <location>
        <begin position="29"/>
        <end position="51"/>
    </location>
</feature>
<dbReference type="SUPFAM" id="SSF56235">
    <property type="entry name" value="N-terminal nucleophile aminohydrolases (Ntn hydrolases)"/>
    <property type="match status" value="1"/>
</dbReference>